<evidence type="ECO:0000313" key="14">
    <source>
        <dbReference type="EMBL" id="NIA69306.1"/>
    </source>
</evidence>
<dbReference type="Pfam" id="PF01127">
    <property type="entry name" value="Sdh_cyt"/>
    <property type="match status" value="1"/>
</dbReference>
<evidence type="ECO:0000256" key="8">
    <source>
        <dbReference type="ARBA" id="ARBA00022723"/>
    </source>
</evidence>
<evidence type="ECO:0000313" key="15">
    <source>
        <dbReference type="Proteomes" id="UP000761264"/>
    </source>
</evidence>
<evidence type="ECO:0000256" key="7">
    <source>
        <dbReference type="ARBA" id="ARBA00022692"/>
    </source>
</evidence>
<reference evidence="14" key="1">
    <citation type="submission" date="2020-03" db="EMBL/GenBank/DDBJ databases">
        <title>Genome of Pelagibius litoralis DSM 21314T.</title>
        <authorList>
            <person name="Wang G."/>
        </authorList>
    </citation>
    <scope>NUCLEOTIDE SEQUENCE</scope>
    <source>
        <strain evidence="14">DSM 21314</strain>
    </source>
</reference>
<keyword evidence="7 13" id="KW-0812">Transmembrane</keyword>
<evidence type="ECO:0000256" key="9">
    <source>
        <dbReference type="ARBA" id="ARBA00022989"/>
    </source>
</evidence>
<dbReference type="Proteomes" id="UP000761264">
    <property type="component" value="Unassembled WGS sequence"/>
</dbReference>
<keyword evidence="9 13" id="KW-1133">Transmembrane helix</keyword>
<comment type="similarity">
    <text evidence="4">Belongs to the cytochrome b560 family.</text>
</comment>
<dbReference type="PANTHER" id="PTHR41910:SF1">
    <property type="entry name" value="SUCCINATE DEHYDROGENASE HYDROPHOBIC MEMBRANE ANCHOR SUBUNIT"/>
    <property type="match status" value="1"/>
</dbReference>
<proteinExistence type="inferred from homology"/>
<name>A0A967EXN0_9PROT</name>
<protein>
    <recommendedName>
        <fullName evidence="5">Succinate dehydrogenase cytochrome b556 subunit</fullName>
    </recommendedName>
</protein>
<dbReference type="InterPro" id="IPR034804">
    <property type="entry name" value="SQR/QFR_C/D"/>
</dbReference>
<keyword evidence="10" id="KW-0408">Iron</keyword>
<dbReference type="EMBL" id="JAAQPH010000008">
    <property type="protein sequence ID" value="NIA69306.1"/>
    <property type="molecule type" value="Genomic_DNA"/>
</dbReference>
<dbReference type="GO" id="GO:0046872">
    <property type="term" value="F:metal ion binding"/>
    <property type="evidence" value="ECO:0007669"/>
    <property type="project" value="UniProtKB-KW"/>
</dbReference>
<comment type="caution">
    <text evidence="14">The sequence shown here is derived from an EMBL/GenBank/DDBJ whole genome shotgun (WGS) entry which is preliminary data.</text>
</comment>
<comment type="subunit">
    <text evidence="12">Part of an enzyme complex containing four subunits: a flavoprotein, an iron-sulfur protein, plus two membrane-anchoring proteins, SdhC and SdhD. The complex can form homotrimers.</text>
</comment>
<dbReference type="GO" id="GO:0016020">
    <property type="term" value="C:membrane"/>
    <property type="evidence" value="ECO:0007669"/>
    <property type="project" value="UniProtKB-SubCell"/>
</dbReference>
<comment type="cofactor">
    <cofactor evidence="1">
        <name>heme</name>
        <dbReference type="ChEBI" id="CHEBI:30413"/>
    </cofactor>
</comment>
<keyword evidence="15" id="KW-1185">Reference proteome</keyword>
<sequence>MMQPLRSHESYLAFLGHRLSGLALAVFLPFHFLALGLALEGAERLDGFLAFAELPLVKVAEWGLVTLLTLHLCFGIRVLALEFLRWPFPSDPRLRWIFPGAAAAFVVGLVFFVQIA</sequence>
<feature type="transmembrane region" description="Helical" evidence="13">
    <location>
        <begin position="96"/>
        <end position="115"/>
    </location>
</feature>
<feature type="transmembrane region" description="Helical" evidence="13">
    <location>
        <begin position="62"/>
        <end position="84"/>
    </location>
</feature>
<evidence type="ECO:0000256" key="6">
    <source>
        <dbReference type="ARBA" id="ARBA00022617"/>
    </source>
</evidence>
<dbReference type="InterPro" id="IPR039023">
    <property type="entry name" value="SdhC_prok"/>
</dbReference>
<dbReference type="InterPro" id="IPR000701">
    <property type="entry name" value="SuccDH_FuR_B_TM-su"/>
</dbReference>
<evidence type="ECO:0000256" key="12">
    <source>
        <dbReference type="ARBA" id="ARBA00025912"/>
    </source>
</evidence>
<dbReference type="AlphaFoldDB" id="A0A967EXN0"/>
<dbReference type="InterPro" id="IPR014314">
    <property type="entry name" value="Succ_DH_cytb556"/>
</dbReference>
<keyword evidence="8" id="KW-0479">Metal-binding</keyword>
<dbReference type="GO" id="GO:0009055">
    <property type="term" value="F:electron transfer activity"/>
    <property type="evidence" value="ECO:0007669"/>
    <property type="project" value="InterPro"/>
</dbReference>
<dbReference type="Gene3D" id="1.20.1300.10">
    <property type="entry name" value="Fumarate reductase/succinate dehydrogenase, transmembrane subunit"/>
    <property type="match status" value="1"/>
</dbReference>
<dbReference type="SUPFAM" id="SSF81343">
    <property type="entry name" value="Fumarate reductase respiratory complex transmembrane subunits"/>
    <property type="match status" value="1"/>
</dbReference>
<comment type="subcellular location">
    <subcellularLocation>
        <location evidence="3">Membrane</location>
    </subcellularLocation>
</comment>
<evidence type="ECO:0000256" key="4">
    <source>
        <dbReference type="ARBA" id="ARBA00007244"/>
    </source>
</evidence>
<evidence type="ECO:0000256" key="2">
    <source>
        <dbReference type="ARBA" id="ARBA00004050"/>
    </source>
</evidence>
<keyword evidence="6" id="KW-0349">Heme</keyword>
<evidence type="ECO:0000256" key="10">
    <source>
        <dbReference type="ARBA" id="ARBA00023004"/>
    </source>
</evidence>
<evidence type="ECO:0000256" key="1">
    <source>
        <dbReference type="ARBA" id="ARBA00001971"/>
    </source>
</evidence>
<evidence type="ECO:0000256" key="13">
    <source>
        <dbReference type="SAM" id="Phobius"/>
    </source>
</evidence>
<dbReference type="PANTHER" id="PTHR41910">
    <property type="entry name" value="SUCCINATE DEHYDROGENASE 2 MEMBRANE SUBUNIT SDHC"/>
    <property type="match status" value="1"/>
</dbReference>
<dbReference type="GO" id="GO:0006099">
    <property type="term" value="P:tricarboxylic acid cycle"/>
    <property type="evidence" value="ECO:0007669"/>
    <property type="project" value="InterPro"/>
</dbReference>
<keyword evidence="11 13" id="KW-0472">Membrane</keyword>
<dbReference type="NCBIfam" id="TIGR02970">
    <property type="entry name" value="succ_dehyd_cytB"/>
    <property type="match status" value="1"/>
</dbReference>
<comment type="function">
    <text evidence="2">Membrane-anchoring subunit of succinate dehydrogenase (SDH).</text>
</comment>
<gene>
    <name evidence="14" type="primary">sdhC</name>
    <name evidence="14" type="ORF">HBA54_11955</name>
</gene>
<evidence type="ECO:0000256" key="11">
    <source>
        <dbReference type="ARBA" id="ARBA00023136"/>
    </source>
</evidence>
<organism evidence="14 15">
    <name type="scientific">Pelagibius litoralis</name>
    <dbReference type="NCBI Taxonomy" id="374515"/>
    <lineage>
        <taxon>Bacteria</taxon>
        <taxon>Pseudomonadati</taxon>
        <taxon>Pseudomonadota</taxon>
        <taxon>Alphaproteobacteria</taxon>
        <taxon>Rhodospirillales</taxon>
        <taxon>Rhodovibrionaceae</taxon>
        <taxon>Pelagibius</taxon>
    </lineage>
</organism>
<accession>A0A967EXN0</accession>
<evidence type="ECO:0000256" key="5">
    <source>
        <dbReference type="ARBA" id="ARBA00020076"/>
    </source>
</evidence>
<evidence type="ECO:0000256" key="3">
    <source>
        <dbReference type="ARBA" id="ARBA00004370"/>
    </source>
</evidence>